<sequence>MSRAPLTLDAISDESLLASGSSITPDAILDEPIMVSGVPLTSDDVPDVMQDASGNFDIINV</sequence>
<name>A0A9I9CU54_CUCME</name>
<organism evidence="1">
    <name type="scientific">Cucumis melo</name>
    <name type="common">Muskmelon</name>
    <dbReference type="NCBI Taxonomy" id="3656"/>
    <lineage>
        <taxon>Eukaryota</taxon>
        <taxon>Viridiplantae</taxon>
        <taxon>Streptophyta</taxon>
        <taxon>Embryophyta</taxon>
        <taxon>Tracheophyta</taxon>
        <taxon>Spermatophyta</taxon>
        <taxon>Magnoliopsida</taxon>
        <taxon>eudicotyledons</taxon>
        <taxon>Gunneridae</taxon>
        <taxon>Pentapetalae</taxon>
        <taxon>rosids</taxon>
        <taxon>fabids</taxon>
        <taxon>Cucurbitales</taxon>
        <taxon>Cucurbitaceae</taxon>
        <taxon>Benincaseae</taxon>
        <taxon>Cucumis</taxon>
    </lineage>
</organism>
<dbReference type="EnsemblPlants" id="MELO3C008360.2.1">
    <property type="protein sequence ID" value="MELO3C008360.2.1"/>
    <property type="gene ID" value="MELO3C008360.2"/>
</dbReference>
<evidence type="ECO:0000313" key="1">
    <source>
        <dbReference type="EnsemblPlants" id="MELO3C008360.2.1"/>
    </source>
</evidence>
<protein>
    <submittedName>
        <fullName evidence="1">Uncharacterized protein</fullName>
    </submittedName>
</protein>
<proteinExistence type="predicted"/>
<dbReference type="Gramene" id="MELO3C008360.2.1">
    <property type="protein sequence ID" value="MELO3C008360.2.1"/>
    <property type="gene ID" value="MELO3C008360.2"/>
</dbReference>
<accession>A0A9I9CU54</accession>
<reference evidence="1" key="1">
    <citation type="submission" date="2023-03" db="UniProtKB">
        <authorList>
            <consortium name="EnsemblPlants"/>
        </authorList>
    </citation>
    <scope>IDENTIFICATION</scope>
</reference>
<dbReference type="AlphaFoldDB" id="A0A9I9CU54"/>